<dbReference type="AlphaFoldDB" id="A0A482X5U2"/>
<accession>A0A482X5U2</accession>
<sequence length="84" mass="9379">MTTLSAELKGSDTNYRIIRRRIALLLGQWTCVKFARHLRPALYVAMLALLHCGEDCVVRLTAANTVKSAVCAVEGCARMREQGW</sequence>
<comment type="caution">
    <text evidence="1">The sequence shown here is derived from an EMBL/GenBank/DDBJ whole genome shotgun (WGS) entry which is preliminary data.</text>
</comment>
<reference evidence="1 2" key="1">
    <citation type="journal article" date="2017" name="Gigascience">
        <title>Genome sequence of the small brown planthopper, Laodelphax striatellus.</title>
        <authorList>
            <person name="Zhu J."/>
            <person name="Jiang F."/>
            <person name="Wang X."/>
            <person name="Yang P."/>
            <person name="Bao Y."/>
            <person name="Zhao W."/>
            <person name="Wang W."/>
            <person name="Lu H."/>
            <person name="Wang Q."/>
            <person name="Cui N."/>
            <person name="Li J."/>
            <person name="Chen X."/>
            <person name="Luo L."/>
            <person name="Yu J."/>
            <person name="Kang L."/>
            <person name="Cui F."/>
        </authorList>
    </citation>
    <scope>NUCLEOTIDE SEQUENCE [LARGE SCALE GENOMIC DNA]</scope>
    <source>
        <strain evidence="1">Lst14</strain>
    </source>
</reference>
<evidence type="ECO:0000313" key="1">
    <source>
        <dbReference type="EMBL" id="RZF41127.1"/>
    </source>
</evidence>
<evidence type="ECO:0000313" key="2">
    <source>
        <dbReference type="Proteomes" id="UP000291343"/>
    </source>
</evidence>
<dbReference type="STRING" id="195883.A0A482X5U2"/>
<dbReference type="EMBL" id="QKKF02017227">
    <property type="protein sequence ID" value="RZF41127.1"/>
    <property type="molecule type" value="Genomic_DNA"/>
</dbReference>
<protein>
    <submittedName>
        <fullName evidence="1">Uncharacterized protein</fullName>
    </submittedName>
</protein>
<organism evidence="1 2">
    <name type="scientific">Laodelphax striatellus</name>
    <name type="common">Small brown planthopper</name>
    <name type="synonym">Delphax striatella</name>
    <dbReference type="NCBI Taxonomy" id="195883"/>
    <lineage>
        <taxon>Eukaryota</taxon>
        <taxon>Metazoa</taxon>
        <taxon>Ecdysozoa</taxon>
        <taxon>Arthropoda</taxon>
        <taxon>Hexapoda</taxon>
        <taxon>Insecta</taxon>
        <taxon>Pterygota</taxon>
        <taxon>Neoptera</taxon>
        <taxon>Paraneoptera</taxon>
        <taxon>Hemiptera</taxon>
        <taxon>Auchenorrhyncha</taxon>
        <taxon>Fulgoroidea</taxon>
        <taxon>Delphacidae</taxon>
        <taxon>Criomorphinae</taxon>
        <taxon>Laodelphax</taxon>
    </lineage>
</organism>
<dbReference type="Proteomes" id="UP000291343">
    <property type="component" value="Unassembled WGS sequence"/>
</dbReference>
<proteinExistence type="predicted"/>
<dbReference type="InterPro" id="IPR011989">
    <property type="entry name" value="ARM-like"/>
</dbReference>
<dbReference type="SMR" id="A0A482X5U2"/>
<dbReference type="InParanoid" id="A0A482X5U2"/>
<dbReference type="Gene3D" id="1.25.10.10">
    <property type="entry name" value="Leucine-rich Repeat Variant"/>
    <property type="match status" value="1"/>
</dbReference>
<gene>
    <name evidence="1" type="ORF">LSTR_LSTR016638</name>
</gene>
<name>A0A482X5U2_LAOST</name>
<keyword evidence="2" id="KW-1185">Reference proteome</keyword>